<dbReference type="AlphaFoldDB" id="A0A7T0BZY2"/>
<name>A0A7T0BZY2_9BACT</name>
<reference evidence="3" key="1">
    <citation type="submission" date="2020-02" db="EMBL/GenBank/DDBJ databases">
        <title>Genomic and physiological characterization of two novel Nitrospinaceae genera.</title>
        <authorList>
            <person name="Mueller A.J."/>
            <person name="Jung M.-Y."/>
            <person name="Strachan C.R."/>
            <person name="Herbold C.W."/>
            <person name="Kirkegaard R.H."/>
            <person name="Daims H."/>
        </authorList>
    </citation>
    <scope>NUCLEOTIDE SEQUENCE [LARGE SCALE GENOMIC DNA]</scope>
</reference>
<organism evidence="2 3">
    <name type="scientific">Candidatus Nitrohelix vancouverensis</name>
    <dbReference type="NCBI Taxonomy" id="2705534"/>
    <lineage>
        <taxon>Bacteria</taxon>
        <taxon>Pseudomonadati</taxon>
        <taxon>Nitrospinota/Tectimicrobiota group</taxon>
        <taxon>Nitrospinota</taxon>
        <taxon>Nitrospinia</taxon>
        <taxon>Nitrospinales</taxon>
        <taxon>Nitrospinaceae</taxon>
        <taxon>Candidatus Nitrohelix</taxon>
    </lineage>
</organism>
<evidence type="ECO:0000256" key="1">
    <source>
        <dbReference type="SAM" id="Phobius"/>
    </source>
</evidence>
<evidence type="ECO:0008006" key="4">
    <source>
        <dbReference type="Google" id="ProtNLM"/>
    </source>
</evidence>
<dbReference type="KEGG" id="nva:G3M78_00685"/>
<feature type="transmembrane region" description="Helical" evidence="1">
    <location>
        <begin position="85"/>
        <end position="106"/>
    </location>
</feature>
<protein>
    <recommendedName>
        <fullName evidence="4">Metal-dependent hydrolase</fullName>
    </recommendedName>
</protein>
<keyword evidence="1" id="KW-1133">Transmembrane helix</keyword>
<keyword evidence="1" id="KW-0472">Membrane</keyword>
<proteinExistence type="predicted"/>
<sequence>MPDLISHAASLYVVKNCFVKSRVFSRSFFAMAMLGVFLPDIISRGVMKLFPAATMIAQYFHTPAACFFQALFISCLFVREQRYLVFWAITAGWVLHQVFDVFQHHLGPGLYFMLWPLYWEPIKIPLIQSTEWPLVAASTMTLAWVTGAVLARQKKIVVQNDAVKK</sequence>
<accession>A0A7T0BZY2</accession>
<evidence type="ECO:0000313" key="3">
    <source>
        <dbReference type="Proteomes" id="UP000594464"/>
    </source>
</evidence>
<feature type="transmembrane region" description="Helical" evidence="1">
    <location>
        <begin position="132"/>
        <end position="151"/>
    </location>
</feature>
<feature type="transmembrane region" description="Helical" evidence="1">
    <location>
        <begin position="59"/>
        <end position="78"/>
    </location>
</feature>
<evidence type="ECO:0000313" key="2">
    <source>
        <dbReference type="EMBL" id="QPJ63999.1"/>
    </source>
</evidence>
<dbReference type="EMBL" id="CP048620">
    <property type="protein sequence ID" value="QPJ63999.1"/>
    <property type="molecule type" value="Genomic_DNA"/>
</dbReference>
<feature type="transmembrane region" description="Helical" evidence="1">
    <location>
        <begin position="28"/>
        <end position="47"/>
    </location>
</feature>
<gene>
    <name evidence="2" type="ORF">G3M78_00685</name>
</gene>
<keyword evidence="1" id="KW-0812">Transmembrane</keyword>
<dbReference type="Proteomes" id="UP000594464">
    <property type="component" value="Chromosome"/>
</dbReference>